<dbReference type="PANTHER" id="PTHR30419:SF30">
    <property type="entry name" value="LYSR FAMILY TRANSCRIPTIONAL REGULATOR"/>
    <property type="match status" value="1"/>
</dbReference>
<dbReference type="GO" id="GO:0003677">
    <property type="term" value="F:DNA binding"/>
    <property type="evidence" value="ECO:0007669"/>
    <property type="project" value="UniProtKB-KW"/>
</dbReference>
<dbReference type="PANTHER" id="PTHR30419">
    <property type="entry name" value="HTH-TYPE TRANSCRIPTIONAL REGULATOR YBHD"/>
    <property type="match status" value="1"/>
</dbReference>
<dbReference type="OrthoDB" id="646694at2"/>
<dbReference type="GO" id="GO:0005829">
    <property type="term" value="C:cytosol"/>
    <property type="evidence" value="ECO:0007669"/>
    <property type="project" value="TreeGrafter"/>
</dbReference>
<sequence length="299" mass="33696">MKIRLRQLRAFVELAKTQSFTQAAQNLFITQSALSSLIKQMELNLGLQLFDRSTRNVKLSDVGQDLYPYIDQILIDLSNVLDEAANLKALKKGTVRIAAPQLLACTILPECIAEFQQSYPDIHVQLIDCGVEQVETKVLSNEVDLGISPERDHHADIETTLLFESAFCVVSPKNSSFDHSQPITWQCLENQPLILLQGQFTKRLSGDLDSTEFGPEFHLRPTAQVNFMSTALSMVNSGLGFTICLPYARSLVDVYGLTMQELRPAVYRRFYTYERQGRTLAPAVEQFKQHLMQALSALH</sequence>
<organism evidence="6 7">
    <name type="scientific">Paenalcaligenes hominis</name>
    <dbReference type="NCBI Taxonomy" id="643674"/>
    <lineage>
        <taxon>Bacteria</taxon>
        <taxon>Pseudomonadati</taxon>
        <taxon>Pseudomonadota</taxon>
        <taxon>Betaproteobacteria</taxon>
        <taxon>Burkholderiales</taxon>
        <taxon>Alcaligenaceae</taxon>
        <taxon>Paenalcaligenes</taxon>
    </lineage>
</organism>
<keyword evidence="4" id="KW-0804">Transcription</keyword>
<comment type="similarity">
    <text evidence="1">Belongs to the LysR transcriptional regulatory family.</text>
</comment>
<name>A0A1U9K0E8_9BURK</name>
<dbReference type="Gene3D" id="3.40.190.290">
    <property type="match status" value="1"/>
</dbReference>
<dbReference type="PRINTS" id="PR00039">
    <property type="entry name" value="HTHLYSR"/>
</dbReference>
<dbReference type="PROSITE" id="PS50931">
    <property type="entry name" value="HTH_LYSR"/>
    <property type="match status" value="1"/>
</dbReference>
<dbReference type="Pfam" id="PF00126">
    <property type="entry name" value="HTH_1"/>
    <property type="match status" value="1"/>
</dbReference>
<dbReference type="Proteomes" id="UP000189369">
    <property type="component" value="Chromosome"/>
</dbReference>
<accession>A0A1U9K0E8</accession>
<dbReference type="InterPro" id="IPR036390">
    <property type="entry name" value="WH_DNA-bd_sf"/>
</dbReference>
<reference evidence="6 7" key="1">
    <citation type="submission" date="2017-01" db="EMBL/GenBank/DDBJ databases">
        <title>Complete Genome Sequence of Paenalcaligenes hominis, Isolated from a paraplegic Patient with neurogenic bladder.</title>
        <authorList>
            <person name="Mukhopadhyay R."/>
            <person name="Joaquin J."/>
            <person name="Hogue R."/>
            <person name="Kilaru A."/>
            <person name="Jospin G."/>
            <person name="Mars K."/>
            <person name="Eisen J.A."/>
            <person name="Chaturvedi V."/>
        </authorList>
    </citation>
    <scope>NUCLEOTIDE SEQUENCE [LARGE SCALE GENOMIC DNA]</scope>
    <source>
        <strain evidence="6 7">15S00501</strain>
    </source>
</reference>
<protein>
    <submittedName>
        <fullName evidence="6">LysR family transcriptional regulator</fullName>
    </submittedName>
</protein>
<gene>
    <name evidence="6" type="ORF">PAEH1_07885</name>
</gene>
<dbReference type="GO" id="GO:0003700">
    <property type="term" value="F:DNA-binding transcription factor activity"/>
    <property type="evidence" value="ECO:0007669"/>
    <property type="project" value="InterPro"/>
</dbReference>
<dbReference type="EMBL" id="CP019697">
    <property type="protein sequence ID" value="AQS51492.1"/>
    <property type="molecule type" value="Genomic_DNA"/>
</dbReference>
<dbReference type="InterPro" id="IPR000847">
    <property type="entry name" value="LysR_HTH_N"/>
</dbReference>
<evidence type="ECO:0000313" key="6">
    <source>
        <dbReference type="EMBL" id="AQS51492.1"/>
    </source>
</evidence>
<feature type="domain" description="HTH lysR-type" evidence="5">
    <location>
        <begin position="3"/>
        <end position="60"/>
    </location>
</feature>
<keyword evidence="3" id="KW-0238">DNA-binding</keyword>
<dbReference type="SUPFAM" id="SSF46785">
    <property type="entry name" value="Winged helix' DNA-binding domain"/>
    <property type="match status" value="1"/>
</dbReference>
<evidence type="ECO:0000256" key="3">
    <source>
        <dbReference type="ARBA" id="ARBA00023125"/>
    </source>
</evidence>
<evidence type="ECO:0000256" key="1">
    <source>
        <dbReference type="ARBA" id="ARBA00009437"/>
    </source>
</evidence>
<dbReference type="CDD" id="cd08440">
    <property type="entry name" value="PBP2_LTTR_like_4"/>
    <property type="match status" value="1"/>
</dbReference>
<evidence type="ECO:0000256" key="2">
    <source>
        <dbReference type="ARBA" id="ARBA00023015"/>
    </source>
</evidence>
<evidence type="ECO:0000256" key="4">
    <source>
        <dbReference type="ARBA" id="ARBA00023163"/>
    </source>
</evidence>
<dbReference type="KEGG" id="phn:PAEH1_07885"/>
<dbReference type="InterPro" id="IPR005119">
    <property type="entry name" value="LysR_subst-bd"/>
</dbReference>
<dbReference type="FunFam" id="1.10.10.10:FF:000001">
    <property type="entry name" value="LysR family transcriptional regulator"/>
    <property type="match status" value="1"/>
</dbReference>
<dbReference type="Gene3D" id="1.10.10.10">
    <property type="entry name" value="Winged helix-like DNA-binding domain superfamily/Winged helix DNA-binding domain"/>
    <property type="match status" value="1"/>
</dbReference>
<keyword evidence="2" id="KW-0805">Transcription regulation</keyword>
<dbReference type="InterPro" id="IPR050950">
    <property type="entry name" value="HTH-type_LysR_regulators"/>
</dbReference>
<evidence type="ECO:0000313" key="7">
    <source>
        <dbReference type="Proteomes" id="UP000189369"/>
    </source>
</evidence>
<proteinExistence type="inferred from homology"/>
<dbReference type="Pfam" id="PF03466">
    <property type="entry name" value="LysR_substrate"/>
    <property type="match status" value="1"/>
</dbReference>
<dbReference type="SUPFAM" id="SSF53850">
    <property type="entry name" value="Periplasmic binding protein-like II"/>
    <property type="match status" value="1"/>
</dbReference>
<dbReference type="STRING" id="643674.PAEH1_07885"/>
<evidence type="ECO:0000259" key="5">
    <source>
        <dbReference type="PROSITE" id="PS50931"/>
    </source>
</evidence>
<dbReference type="InterPro" id="IPR036388">
    <property type="entry name" value="WH-like_DNA-bd_sf"/>
</dbReference>
<dbReference type="AlphaFoldDB" id="A0A1U9K0E8"/>